<evidence type="ECO:0000256" key="1">
    <source>
        <dbReference type="ARBA" id="ARBA00000757"/>
    </source>
</evidence>
<feature type="binding site" evidence="12">
    <location>
        <position position="146"/>
    </location>
    <ligand>
        <name>Zn(2+)</name>
        <dbReference type="ChEBI" id="CHEBI:29105"/>
    </ligand>
</feature>
<dbReference type="CDD" id="cd07011">
    <property type="entry name" value="cupin_PMI_type_I_N"/>
    <property type="match status" value="1"/>
</dbReference>
<dbReference type="GO" id="GO:0008270">
    <property type="term" value="F:zinc ion binding"/>
    <property type="evidence" value="ECO:0007669"/>
    <property type="project" value="InterPro"/>
</dbReference>
<comment type="function">
    <text evidence="2">Involved in the synthesis of the GDP-mannose and dolichol-phosphate-mannose required for a number of critical mannosyl transfer reactions.</text>
</comment>
<dbReference type="SUPFAM" id="SSF51182">
    <property type="entry name" value="RmlC-like cupins"/>
    <property type="match status" value="1"/>
</dbReference>
<dbReference type="GO" id="GO:0009298">
    <property type="term" value="P:GDP-mannose biosynthetic process"/>
    <property type="evidence" value="ECO:0007669"/>
    <property type="project" value="UniProtKB-UniPathway"/>
</dbReference>
<dbReference type="InterPro" id="IPR046457">
    <property type="entry name" value="PMI_typeI_cat"/>
</dbReference>
<dbReference type="PANTHER" id="PTHR10309">
    <property type="entry name" value="MANNOSE-6-PHOSPHATE ISOMERASE"/>
    <property type="match status" value="1"/>
</dbReference>
<evidence type="ECO:0000256" key="12">
    <source>
        <dbReference type="PIRSR" id="PIRSR001480-2"/>
    </source>
</evidence>
<comment type="cofactor">
    <cofactor evidence="12">
        <name>Zn(2+)</name>
        <dbReference type="ChEBI" id="CHEBI:29105"/>
    </cofactor>
    <text evidence="12">Binds 1 zinc ion per subunit.</text>
</comment>
<feature type="binding site" evidence="12">
    <location>
        <position position="121"/>
    </location>
    <ligand>
        <name>Zn(2+)</name>
        <dbReference type="ChEBI" id="CHEBI:29105"/>
    </ligand>
</feature>
<dbReference type="GO" id="GO:0005975">
    <property type="term" value="P:carbohydrate metabolic process"/>
    <property type="evidence" value="ECO:0007669"/>
    <property type="project" value="InterPro"/>
</dbReference>
<evidence type="ECO:0000313" key="16">
    <source>
        <dbReference type="EMBL" id="KJY00161.1"/>
    </source>
</evidence>
<keyword evidence="7 12" id="KW-0479">Metal-binding</keyword>
<feature type="domain" description="Phosphomannose isomerase type I C-terminal" evidence="14">
    <location>
        <begin position="338"/>
        <end position="381"/>
    </location>
</feature>
<comment type="similarity">
    <text evidence="4 13">Belongs to the mannose-6-phosphate isomerase type 1 family.</text>
</comment>
<sequence>MSTQLESVYRLKCSCNQYPWGRQGKESIAARLCETQPGWDGDGPKTQFKIDESKPYAEMWFGTYPTLPSYVADTGEDLQHVLDRHPKELIGDKVLQKFGHSKLPYLPKVLSISKALPLQLHPNKDLASKLHKEDPESFTDPNHKPEIAIALGKFEAFCGFKPLADIAQLLKLEALQEFVDQAQLSNFSNSQLKEVVRKMLKAEGSTVKKIYKALTSLPESQFGKETHIPQLAPRLADQYDETDNGILVALITMNYLVLEAGESIYIPADGIHAYLSGDIIECMARSNNVLNTGFCPSAERNSVDLFCSCLTFQPHSKDDCMLRPQKYSRSKDGKTIVYAPPLSEFDMLQTDLKSGEKEVLGAVGGPSVFIATKGNATMKAAGKSYDVNEGSIFFVAQGTELKFESKDDCTMHTAFVEGGTK</sequence>
<feature type="binding site" evidence="12">
    <location>
        <position position="272"/>
    </location>
    <ligand>
        <name>Zn(2+)</name>
        <dbReference type="ChEBI" id="CHEBI:29105"/>
    </ligand>
</feature>
<evidence type="ECO:0000313" key="17">
    <source>
        <dbReference type="Proteomes" id="UP000033647"/>
    </source>
</evidence>
<dbReference type="GO" id="GO:0004476">
    <property type="term" value="F:mannose-6-phosphate isomerase activity"/>
    <property type="evidence" value="ECO:0007669"/>
    <property type="project" value="UniProtKB-EC"/>
</dbReference>
<evidence type="ECO:0000256" key="7">
    <source>
        <dbReference type="ARBA" id="ARBA00022723"/>
    </source>
</evidence>
<keyword evidence="9 16" id="KW-0413">Isomerase</keyword>
<dbReference type="Proteomes" id="UP000033647">
    <property type="component" value="Unassembled WGS sequence"/>
</dbReference>
<evidence type="ECO:0000259" key="15">
    <source>
        <dbReference type="Pfam" id="PF20511"/>
    </source>
</evidence>
<evidence type="ECO:0000256" key="8">
    <source>
        <dbReference type="ARBA" id="ARBA00022833"/>
    </source>
</evidence>
<organism evidence="16 17">
    <name type="scientific">Zymoseptoria brevis</name>
    <dbReference type="NCBI Taxonomy" id="1047168"/>
    <lineage>
        <taxon>Eukaryota</taxon>
        <taxon>Fungi</taxon>
        <taxon>Dikarya</taxon>
        <taxon>Ascomycota</taxon>
        <taxon>Pezizomycotina</taxon>
        <taxon>Dothideomycetes</taxon>
        <taxon>Dothideomycetidae</taxon>
        <taxon>Mycosphaerellales</taxon>
        <taxon>Mycosphaerellaceae</taxon>
        <taxon>Zymoseptoria</taxon>
    </lineage>
</organism>
<keyword evidence="8 12" id="KW-0862">Zinc</keyword>
<reference evidence="16 17" key="1">
    <citation type="submission" date="2015-03" db="EMBL/GenBank/DDBJ databases">
        <title>RNA-seq based gene annotation and comparative genomics of four Zymoseptoria species reveal species-specific pathogenicity related genes and transposable element activity.</title>
        <authorList>
            <person name="Grandaubert J."/>
            <person name="Bhattacharyya A."/>
            <person name="Stukenbrock E.H."/>
        </authorList>
    </citation>
    <scope>NUCLEOTIDE SEQUENCE [LARGE SCALE GENOMIC DNA]</scope>
    <source>
        <strain evidence="16 17">Zb18110</strain>
    </source>
</reference>
<dbReference type="InterPro" id="IPR046456">
    <property type="entry name" value="PMI_typeI_C"/>
</dbReference>
<dbReference type="PANTHER" id="PTHR10309:SF4">
    <property type="entry name" value="MANNOSE-6-PHOSPHATE ISOMERASE"/>
    <property type="match status" value="1"/>
</dbReference>
<dbReference type="Pfam" id="PF01238">
    <property type="entry name" value="PMI_typeI_C"/>
    <property type="match status" value="1"/>
</dbReference>
<dbReference type="InterPro" id="IPR016305">
    <property type="entry name" value="Mannose-6-P_Isomerase"/>
</dbReference>
<evidence type="ECO:0000259" key="14">
    <source>
        <dbReference type="Pfam" id="PF01238"/>
    </source>
</evidence>
<evidence type="ECO:0000256" key="3">
    <source>
        <dbReference type="ARBA" id="ARBA00004666"/>
    </source>
</evidence>
<proteinExistence type="inferred from homology"/>
<feature type="domain" description="Phosphomannose isomerase type I catalytic" evidence="15">
    <location>
        <begin position="8"/>
        <end position="163"/>
    </location>
</feature>
<dbReference type="InterPro" id="IPR011051">
    <property type="entry name" value="RmlC_Cupin_sf"/>
</dbReference>
<dbReference type="EC" id="5.3.1.8" evidence="5"/>
<feature type="binding site" evidence="12">
    <location>
        <position position="119"/>
    </location>
    <ligand>
        <name>Zn(2+)</name>
        <dbReference type="ChEBI" id="CHEBI:29105"/>
    </ligand>
</feature>
<evidence type="ECO:0000256" key="10">
    <source>
        <dbReference type="ARBA" id="ARBA00029741"/>
    </source>
</evidence>
<evidence type="ECO:0000256" key="4">
    <source>
        <dbReference type="ARBA" id="ARBA00010772"/>
    </source>
</evidence>
<evidence type="ECO:0000256" key="6">
    <source>
        <dbReference type="ARBA" id="ARBA00018236"/>
    </source>
</evidence>
<dbReference type="Gene3D" id="2.60.120.10">
    <property type="entry name" value="Jelly Rolls"/>
    <property type="match status" value="2"/>
</dbReference>
<dbReference type="InterPro" id="IPR014710">
    <property type="entry name" value="RmlC-like_jellyroll"/>
</dbReference>
<dbReference type="GO" id="GO:0005829">
    <property type="term" value="C:cytosol"/>
    <property type="evidence" value="ECO:0007669"/>
    <property type="project" value="TreeGrafter"/>
</dbReference>
<dbReference type="EMBL" id="LAFY01000332">
    <property type="protein sequence ID" value="KJY00161.1"/>
    <property type="molecule type" value="Genomic_DNA"/>
</dbReference>
<evidence type="ECO:0000256" key="11">
    <source>
        <dbReference type="ARBA" id="ARBA00030762"/>
    </source>
</evidence>
<dbReference type="Gene3D" id="1.10.441.10">
    <property type="entry name" value="Phosphomannose Isomerase, domain 2"/>
    <property type="match status" value="1"/>
</dbReference>
<dbReference type="Pfam" id="PF20511">
    <property type="entry name" value="PMI_typeI_cat"/>
    <property type="match status" value="1"/>
</dbReference>
<dbReference type="NCBIfam" id="TIGR00218">
    <property type="entry name" value="manA"/>
    <property type="match status" value="1"/>
</dbReference>
<gene>
    <name evidence="16" type="ORF">TI39_contig340g00026</name>
</gene>
<keyword evidence="17" id="KW-1185">Reference proteome</keyword>
<accession>A0A0F4GVC4</accession>
<comment type="catalytic activity">
    <reaction evidence="1">
        <text>D-mannose 6-phosphate = D-fructose 6-phosphate</text>
        <dbReference type="Rhea" id="RHEA:12356"/>
        <dbReference type="ChEBI" id="CHEBI:58735"/>
        <dbReference type="ChEBI" id="CHEBI:61527"/>
        <dbReference type="EC" id="5.3.1.8"/>
    </reaction>
</comment>
<comment type="caution">
    <text evidence="16">The sequence shown here is derived from an EMBL/GenBank/DDBJ whole genome shotgun (WGS) entry which is preliminary data.</text>
</comment>
<dbReference type="OrthoDB" id="6605218at2759"/>
<dbReference type="AlphaFoldDB" id="A0A0F4GVC4"/>
<name>A0A0F4GVC4_9PEZI</name>
<dbReference type="PIRSF" id="PIRSF001480">
    <property type="entry name" value="Mannose-6-phosphate_isomerase"/>
    <property type="match status" value="1"/>
</dbReference>
<evidence type="ECO:0000256" key="5">
    <source>
        <dbReference type="ARBA" id="ARBA00011956"/>
    </source>
</evidence>
<dbReference type="InterPro" id="IPR001250">
    <property type="entry name" value="Man6P_Isoase-1"/>
</dbReference>
<comment type="pathway">
    <text evidence="3">Nucleotide-sugar biosynthesis; GDP-alpha-D-mannose biosynthesis; alpha-D-mannose 1-phosphate from D-fructose 6-phosphate: step 1/2.</text>
</comment>
<evidence type="ECO:0000256" key="9">
    <source>
        <dbReference type="ARBA" id="ARBA00023235"/>
    </source>
</evidence>
<evidence type="ECO:0000256" key="2">
    <source>
        <dbReference type="ARBA" id="ARBA00002564"/>
    </source>
</evidence>
<dbReference type="PRINTS" id="PR00714">
    <property type="entry name" value="MAN6PISMRASE"/>
</dbReference>
<protein>
    <recommendedName>
        <fullName evidence="6">Mannose-6-phosphate isomerase</fullName>
        <ecNumber evidence="5">5.3.1.8</ecNumber>
    </recommendedName>
    <alternativeName>
        <fullName evidence="10">Phosphohexomutase</fullName>
    </alternativeName>
    <alternativeName>
        <fullName evidence="11">Phosphomannose isomerase</fullName>
    </alternativeName>
</protein>
<dbReference type="STRING" id="1047168.A0A0F4GVC4"/>
<evidence type="ECO:0000256" key="13">
    <source>
        <dbReference type="RuleBase" id="RU004189"/>
    </source>
</evidence>
<dbReference type="UniPathway" id="UPA00126">
    <property type="reaction ID" value="UER00423"/>
</dbReference>